<dbReference type="Pfam" id="PF01565">
    <property type="entry name" value="FAD_binding_4"/>
    <property type="match status" value="2"/>
</dbReference>
<keyword evidence="5" id="KW-0274">FAD</keyword>
<dbReference type="InterPro" id="IPR016169">
    <property type="entry name" value="FAD-bd_PCMH_sub2"/>
</dbReference>
<dbReference type="Gene3D" id="3.30.43.10">
    <property type="entry name" value="Uridine Diphospho-n-acetylenolpyruvylglucosamine Reductase, domain 2"/>
    <property type="match status" value="2"/>
</dbReference>
<dbReference type="InterPro" id="IPR036318">
    <property type="entry name" value="FAD-bd_PCMH-like_sf"/>
</dbReference>
<dbReference type="AlphaFoldDB" id="A0A7J6G978"/>
<keyword evidence="6" id="KW-0325">Glycoprotein</keyword>
<accession>A0A7J6G978</accession>
<dbReference type="InterPro" id="IPR016166">
    <property type="entry name" value="FAD-bd_PCMH"/>
</dbReference>
<evidence type="ECO:0000256" key="2">
    <source>
        <dbReference type="ARBA" id="ARBA00005466"/>
    </source>
</evidence>
<sequence length="866" mass="99134">MLLSRIHNKRYATLQTPKPLAILQPNHETQIKSIILCAKQHNLQLRIRSCGHDFECLSSVSTVPFIILDMLNFRSIDINYSDETSWIQAGASLGELYYKLGMTSPIHGFSASVCPGVCTGGHISGGGYGTMMRMHGLTVDNVLDARMMDVNGDILDRKSMGEDVFWAIRGGGGASFGVIISWKIKLSRVPPKVTVFRVKRTEEQGSFEAFHRWQYVAPNLPKEIFIRAELDVVNKTIVVSFIGHYLGQAQELLSLLEQRFPELHLKKKECFEMSWANPLSFGSMQALKKLWTMMIKIGRVWMKWNPYGGRMSEIPEWETPFPHRAGNLALLQYYVFWNEDGNNVTNHYMNLSRQLYEKMAPYVSRNPRETFLNYRDLDIGENPNNETLFKNSLVYGRKYFKGNFDRLVKAKTLVDPGNFFRNEQSIPPLQTTNLHNLQLRIRSCGHDFESLSSVSTVPFIILDMLNFRSININYSDQTAWVQAAASLGELYYKIGMTSPIHGFSAAVCPGVCTGGHISGGGYGPMMRMHGLTIDNVLDARLMDVNGDVLDRKSMGEDVFWAIRGGGGASFGVIISWKIKLSRVPPKVTVFRVKRTEEQGSFEAFHRWQYVAPNLPKEIFIRAELDVVNKTIMVYFIGHYLGPAQDLVSLLEQRYPELDLKKKECFEMSWVESTVFWIDGHPAEKITSLDELLVAQNGAVDFYKVKSDYIKKPFTKQALKRLWKMMIKIGHVSIKWNPYGGRMSEISEWETPFPHRAGNLALVQYYVYWNEDGIDVTNYYMNLSRQLYKKMAPYVSTNPRETFLDYRDLEIGENPNNQTFLKKAIIYGRKYFKGNFDRLVKAKTFIDPGNFFRNEQSIPPLQTTNSV</sequence>
<dbReference type="Gene3D" id="3.30.465.10">
    <property type="match status" value="2"/>
</dbReference>
<evidence type="ECO:0000259" key="7">
    <source>
        <dbReference type="PROSITE" id="PS51387"/>
    </source>
</evidence>
<comment type="cofactor">
    <cofactor evidence="1">
        <name>FAD</name>
        <dbReference type="ChEBI" id="CHEBI:57692"/>
    </cofactor>
</comment>
<dbReference type="EMBL" id="JAATIQ010000127">
    <property type="protein sequence ID" value="KAF4379526.1"/>
    <property type="molecule type" value="Genomic_DNA"/>
</dbReference>
<protein>
    <recommendedName>
        <fullName evidence="7">FAD-binding PCMH-type domain-containing protein</fullName>
    </recommendedName>
</protein>
<dbReference type="GO" id="GO:0071949">
    <property type="term" value="F:FAD binding"/>
    <property type="evidence" value="ECO:0007669"/>
    <property type="project" value="InterPro"/>
</dbReference>
<keyword evidence="4" id="KW-0732">Signal</keyword>
<evidence type="ECO:0000256" key="1">
    <source>
        <dbReference type="ARBA" id="ARBA00001974"/>
    </source>
</evidence>
<evidence type="ECO:0000256" key="5">
    <source>
        <dbReference type="ARBA" id="ARBA00022827"/>
    </source>
</evidence>
<dbReference type="PROSITE" id="PS51387">
    <property type="entry name" value="FAD_PCMH"/>
    <property type="match status" value="2"/>
</dbReference>
<keyword evidence="9" id="KW-1185">Reference proteome</keyword>
<dbReference type="Gene3D" id="3.40.462.20">
    <property type="match status" value="2"/>
</dbReference>
<feature type="domain" description="FAD-binding PCMH-type" evidence="7">
    <location>
        <begin position="15"/>
        <end position="189"/>
    </location>
</feature>
<evidence type="ECO:0000313" key="8">
    <source>
        <dbReference type="EMBL" id="KAF4379526.1"/>
    </source>
</evidence>
<dbReference type="GO" id="GO:0016491">
    <property type="term" value="F:oxidoreductase activity"/>
    <property type="evidence" value="ECO:0007669"/>
    <property type="project" value="InterPro"/>
</dbReference>
<comment type="caution">
    <text evidence="8">The sequence shown here is derived from an EMBL/GenBank/DDBJ whole genome shotgun (WGS) entry which is preliminary data.</text>
</comment>
<reference evidence="8 9" key="1">
    <citation type="journal article" date="2020" name="bioRxiv">
        <title>Sequence and annotation of 42 cannabis genomes reveals extensive copy number variation in cannabinoid synthesis and pathogen resistance genes.</title>
        <authorList>
            <person name="Mckernan K.J."/>
            <person name="Helbert Y."/>
            <person name="Kane L.T."/>
            <person name="Ebling H."/>
            <person name="Zhang L."/>
            <person name="Liu B."/>
            <person name="Eaton Z."/>
            <person name="Mclaughlin S."/>
            <person name="Kingan S."/>
            <person name="Baybayan P."/>
            <person name="Concepcion G."/>
            <person name="Jordan M."/>
            <person name="Riva A."/>
            <person name="Barbazuk W."/>
            <person name="Harkins T."/>
        </authorList>
    </citation>
    <scope>NUCLEOTIDE SEQUENCE [LARGE SCALE GENOMIC DNA]</scope>
    <source>
        <strain evidence="9">cv. Jamaican Lion 4</strain>
        <tissue evidence="8">Leaf</tissue>
    </source>
</reference>
<comment type="similarity">
    <text evidence="2">Belongs to the oxygen-dependent FAD-linked oxidoreductase family.</text>
</comment>
<feature type="domain" description="FAD-binding PCMH-type" evidence="7">
    <location>
        <begin position="400"/>
        <end position="583"/>
    </location>
</feature>
<dbReference type="InterPro" id="IPR006094">
    <property type="entry name" value="Oxid_FAD_bind_N"/>
</dbReference>
<dbReference type="Proteomes" id="UP000583929">
    <property type="component" value="Unassembled WGS sequence"/>
</dbReference>
<dbReference type="InterPro" id="IPR012951">
    <property type="entry name" value="BBE"/>
</dbReference>
<name>A0A7J6G978_CANSA</name>
<dbReference type="Pfam" id="PF08031">
    <property type="entry name" value="BBE"/>
    <property type="match status" value="2"/>
</dbReference>
<keyword evidence="3" id="KW-0285">Flavoprotein</keyword>
<evidence type="ECO:0000256" key="4">
    <source>
        <dbReference type="ARBA" id="ARBA00022729"/>
    </source>
</evidence>
<proteinExistence type="inferred from homology"/>
<gene>
    <name evidence="8" type="ORF">G4B88_028768</name>
</gene>
<dbReference type="InterPro" id="IPR016167">
    <property type="entry name" value="FAD-bd_PCMH_sub1"/>
</dbReference>
<evidence type="ECO:0000313" key="9">
    <source>
        <dbReference type="Proteomes" id="UP000583929"/>
    </source>
</evidence>
<evidence type="ECO:0000256" key="6">
    <source>
        <dbReference type="ARBA" id="ARBA00023180"/>
    </source>
</evidence>
<evidence type="ECO:0000256" key="3">
    <source>
        <dbReference type="ARBA" id="ARBA00022630"/>
    </source>
</evidence>
<dbReference type="PANTHER" id="PTHR32448">
    <property type="entry name" value="OS08G0158400 PROTEIN"/>
    <property type="match status" value="1"/>
</dbReference>
<dbReference type="SUPFAM" id="SSF56176">
    <property type="entry name" value="FAD-binding/transporter-associated domain-like"/>
    <property type="match status" value="2"/>
</dbReference>
<organism evidence="8 9">
    <name type="scientific">Cannabis sativa</name>
    <name type="common">Hemp</name>
    <name type="synonym">Marijuana</name>
    <dbReference type="NCBI Taxonomy" id="3483"/>
    <lineage>
        <taxon>Eukaryota</taxon>
        <taxon>Viridiplantae</taxon>
        <taxon>Streptophyta</taxon>
        <taxon>Embryophyta</taxon>
        <taxon>Tracheophyta</taxon>
        <taxon>Spermatophyta</taxon>
        <taxon>Magnoliopsida</taxon>
        <taxon>eudicotyledons</taxon>
        <taxon>Gunneridae</taxon>
        <taxon>Pentapetalae</taxon>
        <taxon>rosids</taxon>
        <taxon>fabids</taxon>
        <taxon>Rosales</taxon>
        <taxon>Cannabaceae</taxon>
        <taxon>Cannabis</taxon>
    </lineage>
</organism>